<dbReference type="AlphaFoldDB" id="A0AAT9LC48"/>
<feature type="transmembrane region" description="Helical" evidence="7">
    <location>
        <begin position="172"/>
        <end position="190"/>
    </location>
</feature>
<dbReference type="GO" id="GO:0005886">
    <property type="term" value="C:plasma membrane"/>
    <property type="evidence" value="ECO:0007669"/>
    <property type="project" value="UniProtKB-SubCell"/>
</dbReference>
<keyword evidence="5 7" id="KW-1133">Transmembrane helix</keyword>
<reference evidence="9" key="1">
    <citation type="submission" date="2020-10" db="EMBL/GenBank/DDBJ databases">
        <authorList>
            <person name="Kadnikov V."/>
            <person name="Beletsky A.V."/>
            <person name="Mardanov A.V."/>
            <person name="Karnachuk O.V."/>
            <person name="Ravin N.V."/>
        </authorList>
    </citation>
    <scope>NUCLEOTIDE SEQUENCE</scope>
    <source>
        <strain evidence="9">Bu02</strain>
    </source>
</reference>
<feature type="domain" description="ABC transmembrane type-1" evidence="8">
    <location>
        <begin position="93"/>
        <end position="290"/>
    </location>
</feature>
<keyword evidence="4 7" id="KW-0812">Transmembrane</keyword>
<name>A0AAT9LC48_9FIRM</name>
<comment type="similarity">
    <text evidence="7">Belongs to the binding-protein-dependent transport system permease family.</text>
</comment>
<proteinExistence type="inferred from homology"/>
<accession>A0AAT9LC48</accession>
<keyword evidence="2 7" id="KW-0813">Transport</keyword>
<dbReference type="InterPro" id="IPR035906">
    <property type="entry name" value="MetI-like_sf"/>
</dbReference>
<dbReference type="EMBL" id="CP062796">
    <property type="protein sequence ID" value="QUL98113.1"/>
    <property type="molecule type" value="Genomic_DNA"/>
</dbReference>
<reference evidence="9" key="2">
    <citation type="journal article" date="2023" name="Biology">
        <title>Prokaryotic Life Associated with Coal-Fire Gas Vents Revealed by Metagenomics.</title>
        <authorList>
            <person name="Kadnikov V.V."/>
            <person name="Mardanov A.V."/>
            <person name="Beletsky A.V."/>
            <person name="Karnachuk O.V."/>
            <person name="Ravin N.V."/>
        </authorList>
    </citation>
    <scope>NUCLEOTIDE SEQUENCE</scope>
    <source>
        <strain evidence="9">Bu02</strain>
    </source>
</reference>
<protein>
    <submittedName>
        <fullName evidence="9">ABC transporter permease</fullName>
    </submittedName>
</protein>
<evidence type="ECO:0000256" key="6">
    <source>
        <dbReference type="ARBA" id="ARBA00023136"/>
    </source>
</evidence>
<dbReference type="PANTHER" id="PTHR30465:SF93">
    <property type="entry name" value="OLIGOPEPTIDE TRANSPORT SYSTEM PERMEASE PROTEIN OPPB"/>
    <property type="match status" value="1"/>
</dbReference>
<evidence type="ECO:0000256" key="2">
    <source>
        <dbReference type="ARBA" id="ARBA00022448"/>
    </source>
</evidence>
<feature type="transmembrane region" description="Helical" evidence="7">
    <location>
        <begin position="97"/>
        <end position="121"/>
    </location>
</feature>
<dbReference type="InterPro" id="IPR045621">
    <property type="entry name" value="BPD_transp_1_N"/>
</dbReference>
<feature type="transmembrane region" description="Helical" evidence="7">
    <location>
        <begin position="277"/>
        <end position="297"/>
    </location>
</feature>
<dbReference type="InterPro" id="IPR000515">
    <property type="entry name" value="MetI-like"/>
</dbReference>
<dbReference type="Pfam" id="PF19300">
    <property type="entry name" value="BPD_transp_1_N"/>
    <property type="match status" value="1"/>
</dbReference>
<evidence type="ECO:0000259" key="8">
    <source>
        <dbReference type="PROSITE" id="PS50928"/>
    </source>
</evidence>
<dbReference type="PROSITE" id="PS50928">
    <property type="entry name" value="ABC_TM1"/>
    <property type="match status" value="1"/>
</dbReference>
<evidence type="ECO:0000256" key="3">
    <source>
        <dbReference type="ARBA" id="ARBA00022475"/>
    </source>
</evidence>
<evidence type="ECO:0000256" key="7">
    <source>
        <dbReference type="RuleBase" id="RU363032"/>
    </source>
</evidence>
<feature type="transmembrane region" description="Helical" evidence="7">
    <location>
        <begin position="128"/>
        <end position="152"/>
    </location>
</feature>
<feature type="transmembrane region" description="Helical" evidence="7">
    <location>
        <begin position="225"/>
        <end position="247"/>
    </location>
</feature>
<comment type="subcellular location">
    <subcellularLocation>
        <location evidence="1 7">Cell membrane</location>
        <topology evidence="1 7">Multi-pass membrane protein</topology>
    </subcellularLocation>
</comment>
<feature type="transmembrane region" description="Helical" evidence="7">
    <location>
        <begin position="9"/>
        <end position="30"/>
    </location>
</feature>
<sequence length="308" mass="34603">MLRYILRRFGFMVLSLWVIVTITFILMNVVPGNPFSSAKLTPQVLKQLERKYNLDRPKWEQYLTYLKNLLRFDLGISIRERGRSVNSIIKSCFPVSLVVGIEALCFAVTTGLALGIIAALYRGRTIDYIAIIIAIIGVSVPNFVVASTLQYILGAKLKILPIARWEGPKYHILPAFSLGLGTLATMARMMRSSMLEVVNQDYIRTAKAKGLSPVQVTWRHCIRNAILPIVTILGPLIANITTGTLVVERMFGIPGLGRYFVESIYNRDYPLIMGTTVFYAAILLLMTFLVDITYAIVDPRIRLVKGRD</sequence>
<dbReference type="GO" id="GO:0055085">
    <property type="term" value="P:transmembrane transport"/>
    <property type="evidence" value="ECO:0007669"/>
    <property type="project" value="InterPro"/>
</dbReference>
<dbReference type="Pfam" id="PF00528">
    <property type="entry name" value="BPD_transp_1"/>
    <property type="match status" value="1"/>
</dbReference>
<dbReference type="SUPFAM" id="SSF161098">
    <property type="entry name" value="MetI-like"/>
    <property type="match status" value="1"/>
</dbReference>
<evidence type="ECO:0000256" key="1">
    <source>
        <dbReference type="ARBA" id="ARBA00004651"/>
    </source>
</evidence>
<gene>
    <name evidence="9" type="ORF">IMF26_08655</name>
</gene>
<dbReference type="KEGG" id="fcz:IMF26_08655"/>
<evidence type="ECO:0000256" key="5">
    <source>
        <dbReference type="ARBA" id="ARBA00022989"/>
    </source>
</evidence>
<evidence type="ECO:0000313" key="9">
    <source>
        <dbReference type="EMBL" id="QUL98113.1"/>
    </source>
</evidence>
<keyword evidence="6 7" id="KW-0472">Membrane</keyword>
<keyword evidence="3" id="KW-1003">Cell membrane</keyword>
<organism evidence="9">
    <name type="scientific">Candidatus Fermentithermobacillus carboniphilus</name>
    <dbReference type="NCBI Taxonomy" id="3085328"/>
    <lineage>
        <taxon>Bacteria</taxon>
        <taxon>Bacillati</taxon>
        <taxon>Bacillota</taxon>
        <taxon>Candidatus Fermentithermobacillia</taxon>
        <taxon>Candidatus Fermentithermobacillales</taxon>
        <taxon>Candidatus Fermentithermobacillaceae</taxon>
        <taxon>Candidatus Fermentithermobacillus</taxon>
    </lineage>
</organism>
<evidence type="ECO:0000256" key="4">
    <source>
        <dbReference type="ARBA" id="ARBA00022692"/>
    </source>
</evidence>
<dbReference type="PANTHER" id="PTHR30465">
    <property type="entry name" value="INNER MEMBRANE ABC TRANSPORTER"/>
    <property type="match status" value="1"/>
</dbReference>
<dbReference type="CDD" id="cd06261">
    <property type="entry name" value="TM_PBP2"/>
    <property type="match status" value="1"/>
</dbReference>
<dbReference type="Gene3D" id="1.10.3720.10">
    <property type="entry name" value="MetI-like"/>
    <property type="match status" value="1"/>
</dbReference>